<protein>
    <submittedName>
        <fullName evidence="1">Uncharacterized protein</fullName>
    </submittedName>
</protein>
<dbReference type="AlphaFoldDB" id="A0A5M2PV37"/>
<proteinExistence type="predicted"/>
<comment type="caution">
    <text evidence="1">The sequence shown here is derived from an EMBL/GenBank/DDBJ whole genome shotgun (WGS) entry which is preliminary data.</text>
</comment>
<gene>
    <name evidence="1" type="ORF">F9653_13860</name>
</gene>
<sequence>MVYYEEYCKKTLKEKIEYWDTIFLNEIENCNERELLELLKNIILSKEEKIFCKIRALQEMINLTLIEKIKERKTISFLLDDWENIEDNMLECFRLKYLSLFYIKEKDEIKKIIGEKIYDKNDVVKAEASYQLALIMLFDSNDLFDKRDYIKSMTEAQQLFETVIMTEENRVDAELLSLVCGYIKSSLISNMNEAILLYEKVNSLLREIMLLQLDNESNPIYINIGRNITKMHLLLKRNPDEWIDYKNEFNKLCADFYELANLSYKNNDFYNNLIYRLQGKLRQEVVEPVFKYNYKATLSKIDVILSRKDINETNIQFLTYLKGIIGSEDIKSIDIDYETCKQNFPTLTEEDIEITKRSIAQSNVSGAINHLLEAIERCSPDRLLRDLIWACIKLQANFHYKNVTEDERNDFIRDLLVARGYFVNDQTRQGTSKEGKASGEVDILIQEKNIPYAIVEALNLSSLNSNYLDSHIDKIYKYDTLGYDCNFIVSYVSIKDFNEFWNKYKAYIQEHNYPYELCEYDESINDEFHFSEIKVALTKHNRNGKTTLLYHICVRMQE</sequence>
<reference evidence="1" key="1">
    <citation type="submission" date="2019-10" db="EMBL/GenBank/DDBJ databases">
        <authorList>
            <consortium name="GenomeTrakr network: Whole genome sequencing for foodborne pathogen traceback"/>
        </authorList>
    </citation>
    <scope>NUCLEOTIDE SEQUENCE</scope>
    <source>
        <strain evidence="1">CDPHFDLB-FM19-02204-A</strain>
    </source>
</reference>
<evidence type="ECO:0000313" key="1">
    <source>
        <dbReference type="EMBL" id="EDB7791827.1"/>
    </source>
</evidence>
<organism evidence="1">
    <name type="scientific">Listeria monocytogenes</name>
    <dbReference type="NCBI Taxonomy" id="1639"/>
    <lineage>
        <taxon>Bacteria</taxon>
        <taxon>Bacillati</taxon>
        <taxon>Bacillota</taxon>
        <taxon>Bacilli</taxon>
        <taxon>Bacillales</taxon>
        <taxon>Listeriaceae</taxon>
        <taxon>Listeria</taxon>
    </lineage>
</organism>
<name>A0A5M2PV37_LISMN</name>
<dbReference type="EMBL" id="AALOQI010000008">
    <property type="protein sequence ID" value="EDB7791827.1"/>
    <property type="molecule type" value="Genomic_DNA"/>
</dbReference>
<accession>A0A5M2PV37</accession>